<dbReference type="SUPFAM" id="SSF81383">
    <property type="entry name" value="F-box domain"/>
    <property type="match status" value="1"/>
</dbReference>
<dbReference type="Pfam" id="PF00646">
    <property type="entry name" value="F-box"/>
    <property type="match status" value="1"/>
</dbReference>
<dbReference type="Pfam" id="PF05965">
    <property type="entry name" value="FYRC"/>
    <property type="match status" value="1"/>
</dbReference>
<dbReference type="CDD" id="cd22157">
    <property type="entry name" value="F-box_AtFBW1-like"/>
    <property type="match status" value="1"/>
</dbReference>
<evidence type="ECO:0000259" key="2">
    <source>
        <dbReference type="PROSITE" id="PS50181"/>
    </source>
</evidence>
<evidence type="ECO:0000313" key="3">
    <source>
        <dbReference type="EMBL" id="VVA90504.1"/>
    </source>
</evidence>
<dbReference type="Proteomes" id="UP000489600">
    <property type="component" value="Unassembled WGS sequence"/>
</dbReference>
<dbReference type="AlphaFoldDB" id="A0A565APQ4"/>
<dbReference type="PANTHER" id="PTHR31111:SF100">
    <property type="entry name" value="F-BOX DOMAIN-CONTAINING PROTEIN"/>
    <property type="match status" value="1"/>
</dbReference>
<proteinExistence type="predicted"/>
<dbReference type="InterPro" id="IPR017451">
    <property type="entry name" value="F-box-assoc_interact_dom"/>
</dbReference>
<dbReference type="InterPro" id="IPR001810">
    <property type="entry name" value="F-box_dom"/>
</dbReference>
<feature type="compositionally biased region" description="Polar residues" evidence="1">
    <location>
        <begin position="643"/>
        <end position="655"/>
    </location>
</feature>
<feature type="compositionally biased region" description="Basic and acidic residues" evidence="1">
    <location>
        <begin position="622"/>
        <end position="642"/>
    </location>
</feature>
<comment type="caution">
    <text evidence="3">The sequence shown here is derived from an EMBL/GenBank/DDBJ whole genome shotgun (WGS) entry which is preliminary data.</text>
</comment>
<dbReference type="Pfam" id="PF08268">
    <property type="entry name" value="FBA_3"/>
    <property type="match status" value="1"/>
</dbReference>
<dbReference type="PROSITE" id="PS50181">
    <property type="entry name" value="FBOX"/>
    <property type="match status" value="1"/>
</dbReference>
<evidence type="ECO:0000256" key="1">
    <source>
        <dbReference type="SAM" id="MobiDB-lite"/>
    </source>
</evidence>
<name>A0A565APQ4_9BRAS</name>
<sequence length="815" mass="92306">MDRLTKFDLKMMRLPAKFVMKTLQKKLLCHEKDKSPSKFDLKIHKRKLLCHEKEDKSPSKFDLKKRNLLSCKLDPIPLDLEYDILTRLPAKSLIKFRCVSKMWSSLIRSQRFVDSFFSLSSTRPLFTIVVSNGVFVKGDAKRLLIFSSSHDSLVANLDMTLPSATLAHGSKCPSVHGFVGCLDASQFTICNPTTRQVITVPCKGLRTSLGYDPIDGQFKALTMMYIPPYLPHDPGFLVHEVVTIKGDKESSWRRNQITSRSYLPVTSGLCINGVVYYAAWVPTQRADPMIVCFHVRSERLSFIQAPRDVVVYEGHSVLIEYKGKLASIVRNPRGFTSFDLWILEDVEKHGWSKQTFELPFPLANLTSPGTNMAGEIIFSPQTLSHTVQPFYIFYYNVETKDTRRVSIQGVADTEEFRRRYGLVDQACGGPSLYPLNYHHFAELSQKHGMSFQEAMQPLSRRGRSPGLLGISEFRGIMLDSTAVSSVQKRLMWLWLIGAHGQNTVELYSKETSLCLMTNFSSEQIMKLLRWKSFCGKNEHLPTRSSSFLFCKTLLGSVTDGRGKNCSSWNRFFELKKDGEGLDSNDERERLSCSYDLHLSAWGCKCSTEDYAQTTSVHAKGRRKEEAKGKFNLKSHDDLKEEVSTSGESTASENHSASVEPITLGIYLSCKVLQQERAITSPRFWMHMTHGATVQGYSRRELLQCLGPKMLGNDTSNVRKRGCGDRFLAGKPLSGPEPPRLHPIRSPLRSLNALNHCTIECWEMVFQRVKGTSTSLGFPTFSQFECLNGFQMFGFLSPFIVQATEALDPNRRNHKN</sequence>
<reference evidence="3" key="1">
    <citation type="submission" date="2019-07" db="EMBL/GenBank/DDBJ databases">
        <authorList>
            <person name="Dittberner H."/>
        </authorList>
    </citation>
    <scope>NUCLEOTIDE SEQUENCE [LARGE SCALE GENOMIC DNA]</scope>
</reference>
<dbReference type="OrthoDB" id="687122at2759"/>
<evidence type="ECO:0000313" key="4">
    <source>
        <dbReference type="Proteomes" id="UP000489600"/>
    </source>
</evidence>
<feature type="region of interest" description="Disordered" evidence="1">
    <location>
        <begin position="621"/>
        <end position="655"/>
    </location>
</feature>
<accession>A0A565APQ4</accession>
<dbReference type="EMBL" id="CABITT030000001">
    <property type="protein sequence ID" value="VVA90504.1"/>
    <property type="molecule type" value="Genomic_DNA"/>
</dbReference>
<keyword evidence="4" id="KW-1185">Reference proteome</keyword>
<protein>
    <recommendedName>
        <fullName evidence="2">F-box domain-containing protein</fullName>
    </recommendedName>
</protein>
<feature type="domain" description="F-box" evidence="2">
    <location>
        <begin position="70"/>
        <end position="116"/>
    </location>
</feature>
<dbReference type="PANTHER" id="PTHR31111">
    <property type="entry name" value="BNAA05G37150D PROTEIN-RELATED"/>
    <property type="match status" value="1"/>
</dbReference>
<dbReference type="SMART" id="SM00542">
    <property type="entry name" value="FYRC"/>
    <property type="match status" value="1"/>
</dbReference>
<organism evidence="3 4">
    <name type="scientific">Arabis nemorensis</name>
    <dbReference type="NCBI Taxonomy" id="586526"/>
    <lineage>
        <taxon>Eukaryota</taxon>
        <taxon>Viridiplantae</taxon>
        <taxon>Streptophyta</taxon>
        <taxon>Embryophyta</taxon>
        <taxon>Tracheophyta</taxon>
        <taxon>Spermatophyta</taxon>
        <taxon>Magnoliopsida</taxon>
        <taxon>eudicotyledons</taxon>
        <taxon>Gunneridae</taxon>
        <taxon>Pentapetalae</taxon>
        <taxon>rosids</taxon>
        <taxon>malvids</taxon>
        <taxon>Brassicales</taxon>
        <taxon>Brassicaceae</taxon>
        <taxon>Arabideae</taxon>
        <taxon>Arabis</taxon>
    </lineage>
</organism>
<dbReference type="GO" id="GO:0005634">
    <property type="term" value="C:nucleus"/>
    <property type="evidence" value="ECO:0007669"/>
    <property type="project" value="InterPro"/>
</dbReference>
<dbReference type="InterPro" id="IPR013187">
    <property type="entry name" value="F-box-assoc_dom_typ3"/>
</dbReference>
<dbReference type="InterPro" id="IPR003889">
    <property type="entry name" value="FYrich_C"/>
</dbReference>
<dbReference type="NCBIfam" id="TIGR01640">
    <property type="entry name" value="F_box_assoc_1"/>
    <property type="match status" value="1"/>
</dbReference>
<dbReference type="InterPro" id="IPR036047">
    <property type="entry name" value="F-box-like_dom_sf"/>
</dbReference>
<dbReference type="SMART" id="SM00256">
    <property type="entry name" value="FBOX"/>
    <property type="match status" value="1"/>
</dbReference>
<gene>
    <name evidence="3" type="ORF">ANE_LOCUS949</name>
</gene>